<reference evidence="4" key="1">
    <citation type="journal article" date="2019" name="Int. J. Syst. Evol. Microbiol.">
        <title>The Global Catalogue of Microorganisms (GCM) 10K type strain sequencing project: providing services to taxonomists for standard genome sequencing and annotation.</title>
        <authorList>
            <consortium name="The Broad Institute Genomics Platform"/>
            <consortium name="The Broad Institute Genome Sequencing Center for Infectious Disease"/>
            <person name="Wu L."/>
            <person name="Ma J."/>
        </authorList>
    </citation>
    <scope>NUCLEOTIDE SEQUENCE [LARGE SCALE GENOMIC DNA]</scope>
    <source>
        <strain evidence="4">JCM 11574</strain>
    </source>
</reference>
<protein>
    <recommendedName>
        <fullName evidence="2">DUF397 domain-containing protein</fullName>
    </recommendedName>
</protein>
<proteinExistence type="predicted"/>
<sequence length="66" mass="6666">MTMREYDLSGARRRRSTCSNGDGGNCVEVAEGVPAVGPVCDGRVAGGSVVLAGAAAWVEPVRGMVG</sequence>
<evidence type="ECO:0000256" key="1">
    <source>
        <dbReference type="SAM" id="MobiDB-lite"/>
    </source>
</evidence>
<feature type="domain" description="DUF397" evidence="2">
    <location>
        <begin position="14"/>
        <end position="58"/>
    </location>
</feature>
<dbReference type="EMBL" id="BAAAVM010000078">
    <property type="protein sequence ID" value="GAA3154761.1"/>
    <property type="molecule type" value="Genomic_DNA"/>
</dbReference>
<dbReference type="Pfam" id="PF04149">
    <property type="entry name" value="DUF397"/>
    <property type="match status" value="1"/>
</dbReference>
<evidence type="ECO:0000313" key="3">
    <source>
        <dbReference type="EMBL" id="GAA3154761.1"/>
    </source>
</evidence>
<organism evidence="3 4">
    <name type="scientific">Streptomyces rameus</name>
    <dbReference type="NCBI Taxonomy" id="68261"/>
    <lineage>
        <taxon>Bacteria</taxon>
        <taxon>Bacillati</taxon>
        <taxon>Actinomycetota</taxon>
        <taxon>Actinomycetes</taxon>
        <taxon>Kitasatosporales</taxon>
        <taxon>Streptomycetaceae</taxon>
        <taxon>Streptomyces</taxon>
    </lineage>
</organism>
<evidence type="ECO:0000259" key="2">
    <source>
        <dbReference type="Pfam" id="PF04149"/>
    </source>
</evidence>
<feature type="region of interest" description="Disordered" evidence="1">
    <location>
        <begin position="1"/>
        <end position="20"/>
    </location>
</feature>
<keyword evidence="4" id="KW-1185">Reference proteome</keyword>
<accession>A0ABP6NP90</accession>
<gene>
    <name evidence="3" type="ORF">GCM10010521_48250</name>
</gene>
<name>A0ABP6NP90_9ACTN</name>
<dbReference type="Proteomes" id="UP001500893">
    <property type="component" value="Unassembled WGS sequence"/>
</dbReference>
<dbReference type="RefSeq" id="WP_345055584.1">
    <property type="nucleotide sequence ID" value="NZ_BAAAVM010000078.1"/>
</dbReference>
<dbReference type="InterPro" id="IPR007278">
    <property type="entry name" value="DUF397"/>
</dbReference>
<comment type="caution">
    <text evidence="3">The sequence shown here is derived from an EMBL/GenBank/DDBJ whole genome shotgun (WGS) entry which is preliminary data.</text>
</comment>
<evidence type="ECO:0000313" key="4">
    <source>
        <dbReference type="Proteomes" id="UP001500893"/>
    </source>
</evidence>